<dbReference type="CDD" id="cd00130">
    <property type="entry name" value="PAS"/>
    <property type="match status" value="1"/>
</dbReference>
<dbReference type="PANTHER" id="PTHR32089">
    <property type="entry name" value="METHYL-ACCEPTING CHEMOTAXIS PROTEIN MCPB"/>
    <property type="match status" value="1"/>
</dbReference>
<dbReference type="OrthoDB" id="9816383at2"/>
<dbReference type="Gene3D" id="1.10.287.950">
    <property type="entry name" value="Methyl-accepting chemotaxis protein"/>
    <property type="match status" value="1"/>
</dbReference>
<dbReference type="AlphaFoldDB" id="A0A6P1ZG52"/>
<dbReference type="Pfam" id="PF08448">
    <property type="entry name" value="PAS_4"/>
    <property type="match status" value="1"/>
</dbReference>
<feature type="domain" description="Methyl-accepting transducer" evidence="4">
    <location>
        <begin position="243"/>
        <end position="479"/>
    </location>
</feature>
<keyword evidence="3" id="KW-0812">Transmembrane</keyword>
<organism evidence="6 7">
    <name type="scientific">Oceanidesulfovibrio marinus</name>
    <dbReference type="NCBI Taxonomy" id="370038"/>
    <lineage>
        <taxon>Bacteria</taxon>
        <taxon>Pseudomonadati</taxon>
        <taxon>Thermodesulfobacteriota</taxon>
        <taxon>Desulfovibrionia</taxon>
        <taxon>Desulfovibrionales</taxon>
        <taxon>Desulfovibrionaceae</taxon>
        <taxon>Oceanidesulfovibrio</taxon>
    </lineage>
</organism>
<protein>
    <submittedName>
        <fullName evidence="6">Chemotaxis protein</fullName>
    </submittedName>
</protein>
<reference evidence="6 7" key="1">
    <citation type="submission" date="2018-06" db="EMBL/GenBank/DDBJ databases">
        <title>Complete genome of Desulfovibrio marinus P48SEP.</title>
        <authorList>
            <person name="Crispim J.S."/>
            <person name="Vidigal P.M.P."/>
            <person name="Silva L.C.F."/>
            <person name="Araujo L.C."/>
            <person name="Laguardia C.N."/>
            <person name="Dias R.S."/>
            <person name="Sousa M.P."/>
            <person name="Paula S.O."/>
            <person name="Silva C."/>
        </authorList>
    </citation>
    <scope>NUCLEOTIDE SEQUENCE [LARGE SCALE GENOMIC DNA]</scope>
    <source>
        <strain evidence="6 7">P48SEP</strain>
    </source>
</reference>
<dbReference type="RefSeq" id="WP_153307173.1">
    <property type="nucleotide sequence ID" value="NZ_QMIF01000013.1"/>
</dbReference>
<dbReference type="InterPro" id="IPR035965">
    <property type="entry name" value="PAS-like_dom_sf"/>
</dbReference>
<dbReference type="PROSITE" id="PS50113">
    <property type="entry name" value="PAC"/>
    <property type="match status" value="1"/>
</dbReference>
<gene>
    <name evidence="6" type="ORF">DQK91_16940</name>
</gene>
<dbReference type="SMART" id="SM00283">
    <property type="entry name" value="MA"/>
    <property type="match status" value="1"/>
</dbReference>
<keyword evidence="1 2" id="KW-0807">Transducer</keyword>
<keyword evidence="3" id="KW-0472">Membrane</keyword>
<evidence type="ECO:0000256" key="2">
    <source>
        <dbReference type="PROSITE-ProRule" id="PRU00284"/>
    </source>
</evidence>
<dbReference type="GO" id="GO:0016020">
    <property type="term" value="C:membrane"/>
    <property type="evidence" value="ECO:0007669"/>
    <property type="project" value="InterPro"/>
</dbReference>
<evidence type="ECO:0000313" key="7">
    <source>
        <dbReference type="Proteomes" id="UP000434052"/>
    </source>
</evidence>
<dbReference type="Proteomes" id="UP000434052">
    <property type="component" value="Unassembled WGS sequence"/>
</dbReference>
<evidence type="ECO:0000259" key="4">
    <source>
        <dbReference type="PROSITE" id="PS50111"/>
    </source>
</evidence>
<dbReference type="Gene3D" id="3.30.450.20">
    <property type="entry name" value="PAS domain"/>
    <property type="match status" value="1"/>
</dbReference>
<dbReference type="InterPro" id="IPR013656">
    <property type="entry name" value="PAS_4"/>
</dbReference>
<dbReference type="InterPro" id="IPR000700">
    <property type="entry name" value="PAS-assoc_C"/>
</dbReference>
<dbReference type="Pfam" id="PF00015">
    <property type="entry name" value="MCPsignal"/>
    <property type="match status" value="1"/>
</dbReference>
<dbReference type="EMBL" id="QMIF01000013">
    <property type="protein sequence ID" value="TVM31891.1"/>
    <property type="molecule type" value="Genomic_DNA"/>
</dbReference>
<feature type="domain" description="PAC" evidence="5">
    <location>
        <begin position="176"/>
        <end position="228"/>
    </location>
</feature>
<dbReference type="InterPro" id="IPR000014">
    <property type="entry name" value="PAS"/>
</dbReference>
<proteinExistence type="predicted"/>
<dbReference type="SUPFAM" id="SSF55785">
    <property type="entry name" value="PYP-like sensor domain (PAS domain)"/>
    <property type="match status" value="1"/>
</dbReference>
<keyword evidence="3" id="KW-1133">Transmembrane helix</keyword>
<name>A0A6P1ZG52_9BACT</name>
<sequence length="524" mass="55252">MKQLAVILAGALGVVLIFSIVILARGADGGASISWVLALSVVAVAALAVSLVLALKQQAAAKGVSAMAARAAAGEAIDADELRKAGDLGASLGALVQEIRRQKGLVQGILVGLPTPFLLVDADERTLVTNQETMDMLEIDGPPEKQHGRTLSEVFYNDPTRKTAVGKAIHNGEVFRNLEVTITGHKGGQRHVLANVYPLYDLDGKCIGGFCLYLDMTQLKEKEQEICDQNEIISRAAVRATSVAESMASASDEFAAQVEQTRAATEQQRTSTSEAASAIEEMSASIMEVASNARSVSELAEGSRNKAGEGSGEVERTRTIILGMQNEAETLMRDMEGLGEQAERIGEVLGVINDIADQTNLLALNAAIEAARAGEAGKGFAVVADEVRKLAEKTMQATKEVGGVVQAIQGSAKESRSSTESVVSSVNEGVESAGATQKTIREILEMIEQTAERVHGIADAVEQQSTASDQVAEATHHIQAAAYETASSMEESARAVSELAAMAGELKEIIHDMQAQVPEECDSL</sequence>
<evidence type="ECO:0000256" key="1">
    <source>
        <dbReference type="ARBA" id="ARBA00023224"/>
    </source>
</evidence>
<dbReference type="GO" id="GO:0007165">
    <property type="term" value="P:signal transduction"/>
    <property type="evidence" value="ECO:0007669"/>
    <property type="project" value="UniProtKB-KW"/>
</dbReference>
<evidence type="ECO:0000259" key="5">
    <source>
        <dbReference type="PROSITE" id="PS50113"/>
    </source>
</evidence>
<evidence type="ECO:0000313" key="6">
    <source>
        <dbReference type="EMBL" id="TVM31891.1"/>
    </source>
</evidence>
<feature type="transmembrane region" description="Helical" evidence="3">
    <location>
        <begin position="36"/>
        <end position="55"/>
    </location>
</feature>
<comment type="caution">
    <text evidence="6">The sequence shown here is derived from an EMBL/GenBank/DDBJ whole genome shotgun (WGS) entry which is preliminary data.</text>
</comment>
<dbReference type="PROSITE" id="PS50111">
    <property type="entry name" value="CHEMOTAXIS_TRANSDUC_2"/>
    <property type="match status" value="1"/>
</dbReference>
<accession>A0A6P1ZG52</accession>
<evidence type="ECO:0000256" key="3">
    <source>
        <dbReference type="SAM" id="Phobius"/>
    </source>
</evidence>
<dbReference type="PANTHER" id="PTHR32089:SF112">
    <property type="entry name" value="LYSOZYME-LIKE PROTEIN-RELATED"/>
    <property type="match status" value="1"/>
</dbReference>
<dbReference type="InterPro" id="IPR004089">
    <property type="entry name" value="MCPsignal_dom"/>
</dbReference>
<dbReference type="CDD" id="cd11386">
    <property type="entry name" value="MCP_signal"/>
    <property type="match status" value="1"/>
</dbReference>
<dbReference type="SUPFAM" id="SSF58104">
    <property type="entry name" value="Methyl-accepting chemotaxis protein (MCP) signaling domain"/>
    <property type="match status" value="1"/>
</dbReference>